<evidence type="ECO:0000256" key="1">
    <source>
        <dbReference type="ARBA" id="ARBA00000683"/>
    </source>
</evidence>
<dbReference type="PROSITE" id="PS00742">
    <property type="entry name" value="PEP_ENZYMES_2"/>
    <property type="match status" value="1"/>
</dbReference>
<dbReference type="PROSITE" id="PS00370">
    <property type="entry name" value="PEP_ENZYMES_PHOS_SITE"/>
    <property type="match status" value="1"/>
</dbReference>
<dbReference type="SUPFAM" id="SSF51621">
    <property type="entry name" value="Phosphoenolpyruvate/pyruvate domain"/>
    <property type="match status" value="1"/>
</dbReference>
<dbReference type="Pfam" id="PF05524">
    <property type="entry name" value="PEP-utilisers_N"/>
    <property type="match status" value="1"/>
</dbReference>
<name>A0A6I5MYV6_9BIFI</name>
<dbReference type="Pfam" id="PF02896">
    <property type="entry name" value="PEP-utilizers_C"/>
    <property type="match status" value="1"/>
</dbReference>
<evidence type="ECO:0000256" key="10">
    <source>
        <dbReference type="ARBA" id="ARBA00022597"/>
    </source>
</evidence>
<feature type="binding site" evidence="19">
    <location>
        <position position="453"/>
    </location>
    <ligand>
        <name>phosphoenolpyruvate</name>
        <dbReference type="ChEBI" id="CHEBI:58702"/>
    </ligand>
</feature>
<dbReference type="InterPro" id="IPR024692">
    <property type="entry name" value="PTS_EI"/>
</dbReference>
<evidence type="ECO:0000256" key="5">
    <source>
        <dbReference type="ARBA" id="ARBA00007837"/>
    </source>
</evidence>
<evidence type="ECO:0000256" key="11">
    <source>
        <dbReference type="ARBA" id="ARBA00022679"/>
    </source>
</evidence>
<keyword evidence="24" id="KW-0670">Pyruvate</keyword>
<protein>
    <recommendedName>
        <fullName evidence="7 17">Phosphoenolpyruvate-protein phosphotransferase</fullName>
        <ecNumber evidence="6 17">2.7.3.9</ecNumber>
    </recommendedName>
    <alternativeName>
        <fullName evidence="16 17">Phosphotransferase system, enzyme I</fullName>
    </alternativeName>
</protein>
<feature type="domain" description="Phosphotransferase system enzyme I N-terminal" evidence="23">
    <location>
        <begin position="4"/>
        <end position="129"/>
    </location>
</feature>
<comment type="similarity">
    <text evidence="5 17">Belongs to the PEP-utilizing enzyme family.</text>
</comment>
<comment type="caution">
    <text evidence="24">The sequence shown here is derived from an EMBL/GenBank/DDBJ whole genome shotgun (WGS) entry which is preliminary data.</text>
</comment>
<evidence type="ECO:0000259" key="22">
    <source>
        <dbReference type="Pfam" id="PF02896"/>
    </source>
</evidence>
<dbReference type="InterPro" id="IPR008731">
    <property type="entry name" value="PTS_EIN"/>
</dbReference>
<keyword evidence="11 17" id="KW-0808">Transferase</keyword>
<keyword evidence="15 17" id="KW-0460">Magnesium</keyword>
<dbReference type="EC" id="2.7.3.9" evidence="6 17"/>
<organism evidence="24 25">
    <name type="scientific">Bifidobacterium choloepi</name>
    <dbReference type="NCBI Taxonomy" id="2614131"/>
    <lineage>
        <taxon>Bacteria</taxon>
        <taxon>Bacillati</taxon>
        <taxon>Actinomycetota</taxon>
        <taxon>Actinomycetes</taxon>
        <taxon>Bifidobacteriales</taxon>
        <taxon>Bifidobacteriaceae</taxon>
        <taxon>Bifidobacterium</taxon>
    </lineage>
</organism>
<dbReference type="InterPro" id="IPR018274">
    <property type="entry name" value="PEP_util_AS"/>
</dbReference>
<dbReference type="SUPFAM" id="SSF47831">
    <property type="entry name" value="Enzyme I of the PEP:sugar phosphotransferase system HPr-binding (sub)domain"/>
    <property type="match status" value="1"/>
</dbReference>
<feature type="binding site" evidence="19">
    <location>
        <begin position="442"/>
        <end position="443"/>
    </location>
    <ligand>
        <name>phosphoenolpyruvate</name>
        <dbReference type="ChEBI" id="CHEBI:58702"/>
    </ligand>
</feature>
<evidence type="ECO:0000256" key="18">
    <source>
        <dbReference type="PIRSR" id="PIRSR000732-1"/>
    </source>
</evidence>
<dbReference type="AlphaFoldDB" id="A0A6I5MYV6"/>
<dbReference type="PANTHER" id="PTHR46244">
    <property type="entry name" value="PHOSPHOENOLPYRUVATE-PROTEIN PHOSPHOTRANSFERASE"/>
    <property type="match status" value="1"/>
</dbReference>
<dbReference type="PIRSF" id="PIRSF000732">
    <property type="entry name" value="PTS_enzyme_I"/>
    <property type="match status" value="1"/>
</dbReference>
<dbReference type="Gene3D" id="3.20.20.60">
    <property type="entry name" value="Phosphoenolpyruvate-binding domains"/>
    <property type="match status" value="1"/>
</dbReference>
<feature type="binding site" evidence="20">
    <location>
        <position position="419"/>
    </location>
    <ligand>
        <name>Mg(2+)</name>
        <dbReference type="ChEBI" id="CHEBI:18420"/>
    </ligand>
</feature>
<evidence type="ECO:0000256" key="7">
    <source>
        <dbReference type="ARBA" id="ARBA00016544"/>
    </source>
</evidence>
<dbReference type="InterPro" id="IPR015813">
    <property type="entry name" value="Pyrv/PenolPyrv_kinase-like_dom"/>
</dbReference>
<keyword evidence="8 17" id="KW-0813">Transport</keyword>
<dbReference type="PANTHER" id="PTHR46244:SF3">
    <property type="entry name" value="PHOSPHOENOLPYRUVATE-PROTEIN PHOSPHOTRANSFERASE"/>
    <property type="match status" value="1"/>
</dbReference>
<evidence type="ECO:0000256" key="2">
    <source>
        <dbReference type="ARBA" id="ARBA00001946"/>
    </source>
</evidence>
<keyword evidence="14 17" id="KW-0418">Kinase</keyword>
<keyword evidence="9 17" id="KW-0963">Cytoplasm</keyword>
<dbReference type="RefSeq" id="WP_163227345.1">
    <property type="nucleotide sequence ID" value="NZ_VYSG01000001.1"/>
</dbReference>
<sequence length="557" mass="58529">MIIKGVGIGRGVAVGPVMRMADPLPEPKDEPRDASIDAAVETERVMAALNTVNADLNRRAEEAANSDDKSVQSAAPILQAIAMFASDPQLAASIKDLIEQGKTGERAVLEGFGAVEDMFRAIGGYQGERAADLHDVGQRVIADLMGLPAPGVPDSDKPFVLVAKDLSPADTAGLDLDKTLAIVTSEGGPTSHTAILARARGIVAVVSAAGAVDLKDGEEVIVNAAKGEVIAEPTKEQVEEAHQAKSKADKAKELRGQPGQLADGTRIPLLANVGKPSDAKAAHEYGAEGVGLFRTEFLFIGNSEPPTVEEQTKAYAELLAEFPGKKVVIRLLDAGADKPLPFLTPEDEPNPALGLRGLRTLVAHRQVLEDQLKALAAADAQTDANLWVMAPMVADQYEADYFVKLGKSYGLKFVGAMAEVPSIALMADKVADVADFVSIGTNDLTQYTLAADRTLGSVANYQTAWHPAVLRNIKMICEAGNAKGMPVGVCGEAAADPDLAVVLAGLGVNSLSMSPAALDDVRAELANHTMAEAQELAKKALNGDFYKPMDWDSAYAD</sequence>
<evidence type="ECO:0000256" key="20">
    <source>
        <dbReference type="PIRSR" id="PIRSR000732-3"/>
    </source>
</evidence>
<evidence type="ECO:0000256" key="3">
    <source>
        <dbReference type="ARBA" id="ARBA00002728"/>
    </source>
</evidence>
<evidence type="ECO:0000256" key="14">
    <source>
        <dbReference type="ARBA" id="ARBA00022777"/>
    </source>
</evidence>
<dbReference type="GO" id="GO:0009401">
    <property type="term" value="P:phosphoenolpyruvate-dependent sugar phosphotransferase system"/>
    <property type="evidence" value="ECO:0007669"/>
    <property type="project" value="UniProtKB-KW"/>
</dbReference>
<gene>
    <name evidence="24" type="primary">ptsP</name>
    <name evidence="24" type="ORF">F6S87_04210</name>
</gene>
<evidence type="ECO:0000256" key="4">
    <source>
        <dbReference type="ARBA" id="ARBA00004496"/>
    </source>
</evidence>
<keyword evidence="12 17" id="KW-0598">Phosphotransferase system</keyword>
<dbReference type="GO" id="GO:0016301">
    <property type="term" value="F:kinase activity"/>
    <property type="evidence" value="ECO:0007669"/>
    <property type="project" value="UniProtKB-KW"/>
</dbReference>
<dbReference type="GO" id="GO:0005737">
    <property type="term" value="C:cytoplasm"/>
    <property type="evidence" value="ECO:0007669"/>
    <property type="project" value="UniProtKB-SubCell"/>
</dbReference>
<feature type="binding site" evidence="19">
    <location>
        <position position="330"/>
    </location>
    <ligand>
        <name>phosphoenolpyruvate</name>
        <dbReference type="ChEBI" id="CHEBI:58702"/>
    </ligand>
</feature>
<evidence type="ECO:0000256" key="9">
    <source>
        <dbReference type="ARBA" id="ARBA00022490"/>
    </source>
</evidence>
<comment type="function">
    <text evidence="3 17">General (non sugar-specific) component of the phosphoenolpyruvate-dependent sugar phosphotransferase system (sugar PTS). This major carbohydrate active-transport system catalyzes the phosphorylation of incoming sugar substrates concomitantly with their translocation across the cell membrane. Enzyme I transfers the phosphoryl group from phosphoenolpyruvate (PEP) to the phosphoryl carrier protein (HPr).</text>
</comment>
<evidence type="ECO:0000313" key="25">
    <source>
        <dbReference type="Proteomes" id="UP000469292"/>
    </source>
</evidence>
<dbReference type="PRINTS" id="PR01736">
    <property type="entry name" value="PHPHTRNFRASE"/>
</dbReference>
<comment type="cofactor">
    <cofactor evidence="2 17 20">
        <name>Mg(2+)</name>
        <dbReference type="ChEBI" id="CHEBI:18420"/>
    </cofactor>
</comment>
<dbReference type="InterPro" id="IPR023151">
    <property type="entry name" value="PEP_util_CS"/>
</dbReference>
<evidence type="ECO:0000313" key="24">
    <source>
        <dbReference type="EMBL" id="NEG69818.1"/>
    </source>
</evidence>
<keyword evidence="25" id="KW-1185">Reference proteome</keyword>
<comment type="catalytic activity">
    <reaction evidence="1 17">
        <text>L-histidyl-[protein] + phosphoenolpyruvate = N(pros)-phospho-L-histidyl-[protein] + pyruvate</text>
        <dbReference type="Rhea" id="RHEA:23880"/>
        <dbReference type="Rhea" id="RHEA-COMP:9745"/>
        <dbReference type="Rhea" id="RHEA-COMP:9746"/>
        <dbReference type="ChEBI" id="CHEBI:15361"/>
        <dbReference type="ChEBI" id="CHEBI:29979"/>
        <dbReference type="ChEBI" id="CHEBI:58702"/>
        <dbReference type="ChEBI" id="CHEBI:64837"/>
        <dbReference type="EC" id="2.7.3.9"/>
    </reaction>
</comment>
<proteinExistence type="inferred from homology"/>
<evidence type="ECO:0000259" key="23">
    <source>
        <dbReference type="Pfam" id="PF05524"/>
    </source>
</evidence>
<dbReference type="InterPro" id="IPR036637">
    <property type="entry name" value="Phosphohistidine_dom_sf"/>
</dbReference>
<dbReference type="InterPro" id="IPR000121">
    <property type="entry name" value="PEP_util_C"/>
</dbReference>
<feature type="binding site" evidence="20">
    <location>
        <position position="443"/>
    </location>
    <ligand>
        <name>Mg(2+)</name>
        <dbReference type="ChEBI" id="CHEBI:18420"/>
    </ligand>
</feature>
<feature type="binding site" evidence="19">
    <location>
        <position position="294"/>
    </location>
    <ligand>
        <name>phosphoenolpyruvate</name>
        <dbReference type="ChEBI" id="CHEBI:58702"/>
    </ligand>
</feature>
<comment type="subcellular location">
    <subcellularLocation>
        <location evidence="4 17">Cytoplasm</location>
    </subcellularLocation>
</comment>
<keyword evidence="13 17" id="KW-0479">Metal-binding</keyword>
<dbReference type="Gene3D" id="1.10.274.10">
    <property type="entry name" value="PtsI, HPr-binding domain"/>
    <property type="match status" value="1"/>
</dbReference>
<evidence type="ECO:0000256" key="8">
    <source>
        <dbReference type="ARBA" id="ARBA00022448"/>
    </source>
</evidence>
<feature type="domain" description="PEP-utilising enzyme C-terminal" evidence="22">
    <location>
        <begin position="250"/>
        <end position="528"/>
    </location>
</feature>
<feature type="active site" description="Tele-phosphohistidine intermediate" evidence="18">
    <location>
        <position position="192"/>
    </location>
</feature>
<dbReference type="GO" id="GO:0008965">
    <property type="term" value="F:phosphoenolpyruvate-protein phosphotransferase activity"/>
    <property type="evidence" value="ECO:0007669"/>
    <property type="project" value="UniProtKB-EC"/>
</dbReference>
<dbReference type="GO" id="GO:0046872">
    <property type="term" value="F:metal ion binding"/>
    <property type="evidence" value="ECO:0007669"/>
    <property type="project" value="UniProtKB-KW"/>
</dbReference>
<dbReference type="InterPro" id="IPR036618">
    <property type="entry name" value="PtsI_HPr-bd_sf"/>
</dbReference>
<evidence type="ECO:0000256" key="17">
    <source>
        <dbReference type="PIRNR" id="PIRNR000732"/>
    </source>
</evidence>
<evidence type="ECO:0000256" key="13">
    <source>
        <dbReference type="ARBA" id="ARBA00022723"/>
    </source>
</evidence>
<dbReference type="EMBL" id="VYSG01000001">
    <property type="protein sequence ID" value="NEG69818.1"/>
    <property type="molecule type" value="Genomic_DNA"/>
</dbReference>
<dbReference type="InterPro" id="IPR006318">
    <property type="entry name" value="PTS_EI-like"/>
</dbReference>
<evidence type="ECO:0000256" key="19">
    <source>
        <dbReference type="PIRSR" id="PIRSR000732-2"/>
    </source>
</evidence>
<evidence type="ECO:0000256" key="6">
    <source>
        <dbReference type="ARBA" id="ARBA00012232"/>
    </source>
</evidence>
<evidence type="ECO:0000256" key="15">
    <source>
        <dbReference type="ARBA" id="ARBA00022842"/>
    </source>
</evidence>
<dbReference type="InterPro" id="IPR050499">
    <property type="entry name" value="PEP-utilizing_PTS_enzyme"/>
</dbReference>
<dbReference type="SUPFAM" id="SSF52009">
    <property type="entry name" value="Phosphohistidine domain"/>
    <property type="match status" value="1"/>
</dbReference>
<feature type="domain" description="PEP-utilising enzyme mobile" evidence="21">
    <location>
        <begin position="157"/>
        <end position="227"/>
    </location>
</feature>
<dbReference type="Proteomes" id="UP000469292">
    <property type="component" value="Unassembled WGS sequence"/>
</dbReference>
<dbReference type="NCBIfam" id="TIGR01417">
    <property type="entry name" value="PTS_I_fam"/>
    <property type="match status" value="1"/>
</dbReference>
<evidence type="ECO:0000259" key="21">
    <source>
        <dbReference type="Pfam" id="PF00391"/>
    </source>
</evidence>
<evidence type="ECO:0000256" key="12">
    <source>
        <dbReference type="ARBA" id="ARBA00022683"/>
    </source>
</evidence>
<dbReference type="InterPro" id="IPR008279">
    <property type="entry name" value="PEP-util_enz_mobile_dom"/>
</dbReference>
<keyword evidence="10 17" id="KW-0762">Sugar transport</keyword>
<feature type="active site" description="Proton donor" evidence="18">
    <location>
        <position position="490"/>
    </location>
</feature>
<accession>A0A6I5MYV6</accession>
<evidence type="ECO:0000256" key="16">
    <source>
        <dbReference type="ARBA" id="ARBA00033235"/>
    </source>
</evidence>
<dbReference type="Gene3D" id="3.50.30.10">
    <property type="entry name" value="Phosphohistidine domain"/>
    <property type="match status" value="1"/>
</dbReference>
<dbReference type="Pfam" id="PF00391">
    <property type="entry name" value="PEP-utilizers"/>
    <property type="match status" value="1"/>
</dbReference>
<reference evidence="24 25" key="1">
    <citation type="submission" date="2019-09" db="EMBL/GenBank/DDBJ databases">
        <title>Phylogenetic characterization of a novel taxon of the genus Bifidobacterium: Bifidobacterium choloepi sp. nov.</title>
        <authorList>
            <person name="Modesto M."/>
            <person name="Satti M."/>
        </authorList>
    </citation>
    <scope>NUCLEOTIDE SEQUENCE [LARGE SCALE GENOMIC DNA]</scope>
    <source>
        <strain evidence="24 25">BRDM6</strain>
    </source>
</reference>
<dbReference type="InterPro" id="IPR040442">
    <property type="entry name" value="Pyrv_kinase-like_dom_sf"/>
</dbReference>